<accession>A0A395M1T5</accession>
<proteinExistence type="predicted"/>
<sequence length="134" mass="15610">MKHLVLKPLFDFLIVMTIFTFLFWIVIIYLGLASHSVFYAWATMALNVTIGYLLCEYVHALKSNKFLRTLLIGQSLRWIAVASIVILLVRTQLVNIAEFAWATLAFCLCYMSIEIFAILNKMRFEKRLEKLLQL</sequence>
<reference evidence="2 3" key="1">
    <citation type="journal article" date="2011" name="ISME J.">
        <title>Community ecology of hot spring cyanobacterial mats: predominant populations and their functional potential.</title>
        <authorList>
            <person name="Klatt C.G."/>
            <person name="Wood J.M."/>
            <person name="Rusch D.B."/>
            <person name="Bateson M.M."/>
            <person name="Hamamura N."/>
            <person name="Heidelberg J.F."/>
            <person name="Grossman A.R."/>
            <person name="Bhaya D."/>
            <person name="Cohan F.M."/>
            <person name="Kuhl M."/>
            <person name="Bryant D.A."/>
            <person name="Ward D.M."/>
        </authorList>
    </citation>
    <scope>NUCLEOTIDE SEQUENCE [LARGE SCALE GENOMIC DNA]</scope>
    <source>
        <strain evidence="2">OS</strain>
    </source>
</reference>
<comment type="caution">
    <text evidence="2">The sequence shown here is derived from an EMBL/GenBank/DDBJ whole genome shotgun (WGS) entry which is preliminary data.</text>
</comment>
<name>A0A395M1T5_9BACT</name>
<protein>
    <submittedName>
        <fullName evidence="2">Uncharacterized protein</fullName>
    </submittedName>
</protein>
<keyword evidence="1" id="KW-0472">Membrane</keyword>
<keyword evidence="1" id="KW-0812">Transmembrane</keyword>
<feature type="transmembrane region" description="Helical" evidence="1">
    <location>
        <begin position="38"/>
        <end position="55"/>
    </location>
</feature>
<keyword evidence="1" id="KW-1133">Transmembrane helix</keyword>
<evidence type="ECO:0000256" key="1">
    <source>
        <dbReference type="SAM" id="Phobius"/>
    </source>
</evidence>
<evidence type="ECO:0000313" key="3">
    <source>
        <dbReference type="Proteomes" id="UP000266389"/>
    </source>
</evidence>
<dbReference type="AlphaFoldDB" id="A0A395M1T5"/>
<feature type="transmembrane region" description="Helical" evidence="1">
    <location>
        <begin position="76"/>
        <end position="93"/>
    </location>
</feature>
<feature type="transmembrane region" description="Helical" evidence="1">
    <location>
        <begin position="12"/>
        <end position="32"/>
    </location>
</feature>
<dbReference type="EMBL" id="PHFL01000045">
    <property type="protein sequence ID" value="RFM24178.1"/>
    <property type="molecule type" value="Genomic_DNA"/>
</dbReference>
<feature type="transmembrane region" description="Helical" evidence="1">
    <location>
        <begin position="99"/>
        <end position="119"/>
    </location>
</feature>
<organism evidence="2 3">
    <name type="scientific">Candidatus Thermochlorobacter aerophilus</name>
    <dbReference type="NCBI Taxonomy" id="1868324"/>
    <lineage>
        <taxon>Bacteria</taxon>
        <taxon>Pseudomonadati</taxon>
        <taxon>Chlorobiota</taxon>
        <taxon>Chlorobiia</taxon>
        <taxon>Chlorobiales</taxon>
        <taxon>Candidatus Thermochlorobacteriaceae</taxon>
        <taxon>Candidatus Thermochlorobacter</taxon>
    </lineage>
</organism>
<dbReference type="Proteomes" id="UP000266389">
    <property type="component" value="Unassembled WGS sequence"/>
</dbReference>
<gene>
    <name evidence="2" type="ORF">D0433_06825</name>
</gene>
<evidence type="ECO:0000313" key="2">
    <source>
        <dbReference type="EMBL" id="RFM24178.1"/>
    </source>
</evidence>